<evidence type="ECO:0000256" key="10">
    <source>
        <dbReference type="ARBA" id="ARBA00023128"/>
    </source>
</evidence>
<accession>A0A6A7G731</accession>
<dbReference type="AlphaFoldDB" id="A0A6A7G731"/>
<organism evidence="14">
    <name type="scientific">Hirondellea gigas</name>
    <dbReference type="NCBI Taxonomy" id="1518452"/>
    <lineage>
        <taxon>Eukaryota</taxon>
        <taxon>Metazoa</taxon>
        <taxon>Ecdysozoa</taxon>
        <taxon>Arthropoda</taxon>
        <taxon>Crustacea</taxon>
        <taxon>Multicrustacea</taxon>
        <taxon>Malacostraca</taxon>
        <taxon>Eumalacostraca</taxon>
        <taxon>Peracarida</taxon>
        <taxon>Amphipoda</taxon>
        <taxon>Amphilochidea</taxon>
        <taxon>Lysianassida</taxon>
        <taxon>Lysianassidira</taxon>
        <taxon>Lysianassoidea</taxon>
        <taxon>Lysianassidae</taxon>
        <taxon>Hirondellea</taxon>
    </lineage>
</organism>
<evidence type="ECO:0000313" key="14">
    <source>
        <dbReference type="EMBL" id="LAC26686.1"/>
    </source>
</evidence>
<dbReference type="Pfam" id="PF01467">
    <property type="entry name" value="CTP_transf_like"/>
    <property type="match status" value="1"/>
</dbReference>
<evidence type="ECO:0000256" key="1">
    <source>
        <dbReference type="ARBA" id="ARBA00001946"/>
    </source>
</evidence>
<reference evidence="14" key="1">
    <citation type="submission" date="2017-11" db="EMBL/GenBank/DDBJ databases">
        <title>The sensing device of the deep-sea amphipod.</title>
        <authorList>
            <person name="Kobayashi H."/>
            <person name="Nagahama T."/>
            <person name="Arai W."/>
            <person name="Sasagawa Y."/>
            <person name="Umeda M."/>
            <person name="Hayashi T."/>
            <person name="Nikaido I."/>
            <person name="Watanabe H."/>
            <person name="Oguri K."/>
            <person name="Kitazato H."/>
            <person name="Fujioka K."/>
            <person name="Kido Y."/>
            <person name="Takami H."/>
        </authorList>
    </citation>
    <scope>NUCLEOTIDE SEQUENCE</scope>
    <source>
        <tissue evidence="14">Whole body</tissue>
    </source>
</reference>
<dbReference type="EC" id="2.7.7.1" evidence="12"/>
<keyword evidence="4 12" id="KW-0662">Pyridine nucleotide biosynthesis</keyword>
<dbReference type="InterPro" id="IPR014729">
    <property type="entry name" value="Rossmann-like_a/b/a_fold"/>
</dbReference>
<evidence type="ECO:0000256" key="8">
    <source>
        <dbReference type="ARBA" id="ARBA00022840"/>
    </source>
</evidence>
<keyword evidence="6 12" id="KW-0548">Nucleotidyltransferase</keyword>
<dbReference type="GO" id="GO:0009435">
    <property type="term" value="P:NAD+ biosynthetic process"/>
    <property type="evidence" value="ECO:0007669"/>
    <property type="project" value="UniProtKB-UniPathway"/>
</dbReference>
<dbReference type="InterPro" id="IPR005248">
    <property type="entry name" value="NadD/NMNAT"/>
</dbReference>
<dbReference type="FunFam" id="3.40.50.620:FF:000221">
    <property type="entry name" value="Nicotinamide/nicotinic acid mononucleotide adenylyltransferase 3"/>
    <property type="match status" value="1"/>
</dbReference>
<comment type="cofactor">
    <cofactor evidence="1">
        <name>Mg(2+)</name>
        <dbReference type="ChEBI" id="CHEBI:18420"/>
    </cofactor>
</comment>
<dbReference type="PANTHER" id="PTHR12039">
    <property type="entry name" value="NICOTINAMIDE MONONUCLEOTIDE ADENYLYLTRANSFERASE"/>
    <property type="match status" value="1"/>
</dbReference>
<dbReference type="InterPro" id="IPR051182">
    <property type="entry name" value="Euk_NMN_adenylyltrnsfrase"/>
</dbReference>
<comment type="catalytic activity">
    <reaction evidence="12">
        <text>nicotinate beta-D-ribonucleotide + ATP + H(+) = deamido-NAD(+) + diphosphate</text>
        <dbReference type="Rhea" id="RHEA:22860"/>
        <dbReference type="ChEBI" id="CHEBI:15378"/>
        <dbReference type="ChEBI" id="CHEBI:30616"/>
        <dbReference type="ChEBI" id="CHEBI:33019"/>
        <dbReference type="ChEBI" id="CHEBI:57502"/>
        <dbReference type="ChEBI" id="CHEBI:58437"/>
        <dbReference type="EC" id="2.7.7.18"/>
    </reaction>
</comment>
<keyword evidence="10" id="KW-0496">Mitochondrion</keyword>
<evidence type="ECO:0000259" key="13">
    <source>
        <dbReference type="Pfam" id="PF01467"/>
    </source>
</evidence>
<keyword evidence="7 12" id="KW-0547">Nucleotide-binding</keyword>
<evidence type="ECO:0000256" key="6">
    <source>
        <dbReference type="ARBA" id="ARBA00022695"/>
    </source>
</evidence>
<evidence type="ECO:0000256" key="3">
    <source>
        <dbReference type="ARBA" id="ARBA00011881"/>
    </source>
</evidence>
<dbReference type="GO" id="GO:0000309">
    <property type="term" value="F:nicotinamide-nucleotide adenylyltransferase activity"/>
    <property type="evidence" value="ECO:0007669"/>
    <property type="project" value="UniProtKB-EC"/>
</dbReference>
<keyword evidence="5 12" id="KW-0808">Transferase</keyword>
<protein>
    <recommendedName>
        <fullName evidence="12">Nicotinamide-nucleotide adenylyltransferase</fullName>
        <ecNumber evidence="12">2.7.7.1</ecNumber>
        <ecNumber evidence="12">2.7.7.18</ecNumber>
    </recommendedName>
</protein>
<evidence type="ECO:0000256" key="2">
    <source>
        <dbReference type="ARBA" id="ARBA00004173"/>
    </source>
</evidence>
<sequence length="311" mass="35918">MIRGGLVFATHHHHHHHHRQHIISCLFLRRMTTKTYDLNKNTHAVAVGMPMGSSPIHDELAELDEKTILNALPLNKLQKPSTGKPPLVLILCGAFSPITNMHLRLFEEARNYLMYDQHRYDVIGGFISPVNNEYPKESLVSGEHRLEMCRRAVETSSWINVAPWEVEQSRWVRTAVVLSKYHNLLNDNRDHNQPIHVKLLCGADFMKSFLTPNLWRPDHLEAILGRFGLSCIERPIGLLSPHQFIHDHDCLWEHRNNIDIIPPSVENNVSSSAIRRLCNRGQSIKFLVPDSVLSYIEQHKLYDREKKVKES</sequence>
<comment type="pathway">
    <text evidence="12">Cofactor biosynthesis; NAD(+) biosynthesis; NAD(+) from nicotinamide D-ribonucleotide: step 1/1.</text>
</comment>
<dbReference type="NCBIfam" id="TIGR00482">
    <property type="entry name" value="nicotinate (nicotinamide) nucleotide adenylyltransferase"/>
    <property type="match status" value="1"/>
</dbReference>
<comment type="catalytic activity">
    <reaction evidence="12">
        <text>beta-nicotinamide D-ribonucleotide + ATP + H(+) = diphosphate + NAD(+)</text>
        <dbReference type="Rhea" id="RHEA:21360"/>
        <dbReference type="ChEBI" id="CHEBI:14649"/>
        <dbReference type="ChEBI" id="CHEBI:15378"/>
        <dbReference type="ChEBI" id="CHEBI:30616"/>
        <dbReference type="ChEBI" id="CHEBI:33019"/>
        <dbReference type="ChEBI" id="CHEBI:57540"/>
        <dbReference type="EC" id="2.7.7.1"/>
    </reaction>
</comment>
<name>A0A6A7G731_9CRUS</name>
<dbReference type="GO" id="GO:0004515">
    <property type="term" value="F:nicotinate-nucleotide adenylyltransferase activity"/>
    <property type="evidence" value="ECO:0007669"/>
    <property type="project" value="UniProtKB-EC"/>
</dbReference>
<keyword evidence="8 12" id="KW-0067">ATP-binding</keyword>
<dbReference type="EC" id="2.7.7.18" evidence="12"/>
<feature type="domain" description="Cytidyltransferase-like" evidence="13">
    <location>
        <begin position="90"/>
        <end position="276"/>
    </location>
</feature>
<comment type="similarity">
    <text evidence="12">Belongs to the eukaryotic NMN adenylyltransferase family.</text>
</comment>
<comment type="function">
    <text evidence="11">Catalyzes the formation of NAD(+) from nicotinamide mononucleotide (NMN) and ATP. Can also use the deamidated form; nicotinic acid mononucleotide (NaMN) as substrate with the same efficiency. Can use triazofurin monophosphate (TrMP) as substrate. Can also use GTP and ITP as nucleotide donors. Also catalyzes the reverse reaction, i.e. the pyrophosphorolytic cleavage of NAD(+). For the pyrophosphorolytic activity, can use NAD(+), NADH, NaAD, nicotinic acid adenine dinucleotide phosphate (NHD), nicotinamide guanine dinucleotide (NGD) as substrates. Fails to cleave phosphorylated dinucleotides NADP(+), NADPH and NaADP(+). Protects against axonal degeneration following injury. May be involved in the maintenance of axonal integrity. Also functions as a stress-response chaperone protein that prevents toxic aggregation of proteins; this function may be independent of its NAD(+) synthesis activity.</text>
</comment>
<evidence type="ECO:0000256" key="5">
    <source>
        <dbReference type="ARBA" id="ARBA00022679"/>
    </source>
</evidence>
<dbReference type="GO" id="GO:0005759">
    <property type="term" value="C:mitochondrial matrix"/>
    <property type="evidence" value="ECO:0007669"/>
    <property type="project" value="UniProtKB-ARBA"/>
</dbReference>
<evidence type="ECO:0000256" key="12">
    <source>
        <dbReference type="RuleBase" id="RU362021"/>
    </source>
</evidence>
<keyword evidence="9 12" id="KW-0520">NAD</keyword>
<comment type="subunit">
    <text evidence="3">Homotetramer.</text>
</comment>
<dbReference type="SUPFAM" id="SSF52374">
    <property type="entry name" value="Nucleotidylyl transferase"/>
    <property type="match status" value="1"/>
</dbReference>
<evidence type="ECO:0000256" key="9">
    <source>
        <dbReference type="ARBA" id="ARBA00023027"/>
    </source>
</evidence>
<dbReference type="PANTHER" id="PTHR12039:SF0">
    <property type="entry name" value="NICOTINAMIDE-NUCLEOTIDE ADENYLYLTRANSFERASE"/>
    <property type="match status" value="1"/>
</dbReference>
<evidence type="ECO:0000256" key="11">
    <source>
        <dbReference type="ARBA" id="ARBA00093425"/>
    </source>
</evidence>
<comment type="subcellular location">
    <subcellularLocation>
        <location evidence="2">Mitochondrion</location>
    </subcellularLocation>
</comment>
<evidence type="ECO:0000256" key="7">
    <source>
        <dbReference type="ARBA" id="ARBA00022741"/>
    </source>
</evidence>
<dbReference type="UniPathway" id="UPA00253">
    <property type="reaction ID" value="UER00600"/>
</dbReference>
<dbReference type="EMBL" id="IACT01007572">
    <property type="protein sequence ID" value="LAC26686.1"/>
    <property type="molecule type" value="mRNA"/>
</dbReference>
<proteinExistence type="evidence at transcript level"/>
<evidence type="ECO:0000256" key="4">
    <source>
        <dbReference type="ARBA" id="ARBA00022642"/>
    </source>
</evidence>
<dbReference type="InterPro" id="IPR004821">
    <property type="entry name" value="Cyt_trans-like"/>
</dbReference>
<dbReference type="GO" id="GO:0005524">
    <property type="term" value="F:ATP binding"/>
    <property type="evidence" value="ECO:0007669"/>
    <property type="project" value="UniProtKB-KW"/>
</dbReference>
<dbReference type="Gene3D" id="3.40.50.620">
    <property type="entry name" value="HUPs"/>
    <property type="match status" value="1"/>
</dbReference>